<gene>
    <name evidence="7" type="ORF">KTH90_17925</name>
</gene>
<keyword evidence="5 6" id="KW-0472">Membrane</keyword>
<evidence type="ECO:0000256" key="2">
    <source>
        <dbReference type="ARBA" id="ARBA00022475"/>
    </source>
</evidence>
<feature type="transmembrane region" description="Helical" evidence="6">
    <location>
        <begin position="40"/>
        <end position="60"/>
    </location>
</feature>
<feature type="transmembrane region" description="Helical" evidence="6">
    <location>
        <begin position="92"/>
        <end position="111"/>
    </location>
</feature>
<keyword evidence="3 6" id="KW-0812">Transmembrane</keyword>
<accession>A0ABS6KBL0</accession>
<dbReference type="RefSeq" id="WP_158353449.1">
    <property type="nucleotide sequence ID" value="NZ_JAHQCX010000014.1"/>
</dbReference>
<organism evidence="7 8">
    <name type="scientific">Diplocloster modestus</name>
    <dbReference type="NCBI Taxonomy" id="2850322"/>
    <lineage>
        <taxon>Bacteria</taxon>
        <taxon>Bacillati</taxon>
        <taxon>Bacillota</taxon>
        <taxon>Clostridia</taxon>
        <taxon>Lachnospirales</taxon>
        <taxon>Lachnospiraceae</taxon>
        <taxon>Diplocloster</taxon>
    </lineage>
</organism>
<feature type="transmembrane region" description="Helical" evidence="6">
    <location>
        <begin position="156"/>
        <end position="177"/>
    </location>
</feature>
<dbReference type="CDD" id="cd06579">
    <property type="entry name" value="TM_PBP1_transp_AraH_like"/>
    <property type="match status" value="1"/>
</dbReference>
<keyword evidence="4 6" id="KW-1133">Transmembrane helix</keyword>
<feature type="transmembrane region" description="Helical" evidence="6">
    <location>
        <begin position="239"/>
        <end position="259"/>
    </location>
</feature>
<evidence type="ECO:0000313" key="7">
    <source>
        <dbReference type="EMBL" id="MBU9727890.1"/>
    </source>
</evidence>
<comment type="subcellular location">
    <subcellularLocation>
        <location evidence="1">Cell membrane</location>
        <topology evidence="1">Multi-pass membrane protein</topology>
    </subcellularLocation>
</comment>
<proteinExistence type="predicted"/>
<name>A0ABS6KBL0_9FIRM</name>
<comment type="caution">
    <text evidence="7">The sequence shown here is derived from an EMBL/GenBank/DDBJ whole genome shotgun (WGS) entry which is preliminary data.</text>
</comment>
<evidence type="ECO:0000256" key="4">
    <source>
        <dbReference type="ARBA" id="ARBA00022989"/>
    </source>
</evidence>
<evidence type="ECO:0000256" key="5">
    <source>
        <dbReference type="ARBA" id="ARBA00023136"/>
    </source>
</evidence>
<evidence type="ECO:0000256" key="6">
    <source>
        <dbReference type="SAM" id="Phobius"/>
    </source>
</evidence>
<evidence type="ECO:0000256" key="1">
    <source>
        <dbReference type="ARBA" id="ARBA00004651"/>
    </source>
</evidence>
<keyword evidence="8" id="KW-1185">Reference proteome</keyword>
<evidence type="ECO:0000313" key="8">
    <source>
        <dbReference type="Proteomes" id="UP001314681"/>
    </source>
</evidence>
<keyword evidence="2" id="KW-1003">Cell membrane</keyword>
<dbReference type="Proteomes" id="UP001314681">
    <property type="component" value="Unassembled WGS sequence"/>
</dbReference>
<dbReference type="InterPro" id="IPR001851">
    <property type="entry name" value="ABC_transp_permease"/>
</dbReference>
<dbReference type="Pfam" id="PF02653">
    <property type="entry name" value="BPD_transp_2"/>
    <property type="match status" value="1"/>
</dbReference>
<dbReference type="EMBL" id="JAHQCX010000014">
    <property type="protein sequence ID" value="MBU9727890.1"/>
    <property type="molecule type" value="Genomic_DNA"/>
</dbReference>
<protein>
    <submittedName>
        <fullName evidence="7">ABC transporter permease</fullName>
    </submittedName>
</protein>
<feature type="transmembrane region" description="Helical" evidence="6">
    <location>
        <begin position="206"/>
        <end position="227"/>
    </location>
</feature>
<feature type="transmembrane region" description="Helical" evidence="6">
    <location>
        <begin position="12"/>
        <end position="34"/>
    </location>
</feature>
<evidence type="ECO:0000256" key="3">
    <source>
        <dbReference type="ARBA" id="ARBA00022692"/>
    </source>
</evidence>
<sequence>MQTKKIELSNLVKILPFAVLCIVTGIINPVFFSVSNLIDLARSISFLLIVSVGVTFVLFGASLDLSIGSVMGLGGAVCGLCLVNQVPIPAAVAAGLLVSGLIGVLNALLIVNLQIPALIATLGTMYIARGVVNVMTRGEPYYPLPEAFMKLGQGTLAGIPYSVFIALVIVFASHFVIRKTNYGRSLMAVGGNKEASRLSGINVKRILFTAHVYVAVLAGFVGVILASRLSSAQPNSGDGWEMTAVAAVIIGGTSMYGGYGSVIGTILGCAMMEVLSNAMVLLHVSVYWQKIAIGVIMIAAVGMDTFRLRKISGNA</sequence>
<reference evidence="7 8" key="1">
    <citation type="submission" date="2021-06" db="EMBL/GenBank/DDBJ databases">
        <title>Description of novel taxa of the family Lachnospiraceae.</title>
        <authorList>
            <person name="Chaplin A.V."/>
            <person name="Sokolova S.R."/>
            <person name="Pikina A.P."/>
            <person name="Korzhanova M."/>
            <person name="Belova V."/>
            <person name="Korostin D."/>
            <person name="Efimov B.A."/>
        </authorList>
    </citation>
    <scope>NUCLEOTIDE SEQUENCE [LARGE SCALE GENOMIC DNA]</scope>
    <source>
        <strain evidence="7 8">ASD4241</strain>
    </source>
</reference>
<dbReference type="PANTHER" id="PTHR32196">
    <property type="entry name" value="ABC TRANSPORTER PERMEASE PROTEIN YPHD-RELATED-RELATED"/>
    <property type="match status" value="1"/>
</dbReference>
<feature type="transmembrane region" description="Helical" evidence="6">
    <location>
        <begin position="118"/>
        <end position="136"/>
    </location>
</feature>